<dbReference type="AlphaFoldDB" id="A0A9W4UC01"/>
<gene>
    <name evidence="2" type="ORF">PDIGIT_LOCUS6171</name>
</gene>
<comment type="caution">
    <text evidence="2">The sequence shown here is derived from an EMBL/GenBank/DDBJ whole genome shotgun (WGS) entry which is preliminary data.</text>
</comment>
<name>A0A9W4UC01_9PLEO</name>
<keyword evidence="3" id="KW-1185">Reference proteome</keyword>
<dbReference type="EMBL" id="CAOQHR010000004">
    <property type="protein sequence ID" value="CAI6333135.1"/>
    <property type="molecule type" value="Genomic_DNA"/>
</dbReference>
<dbReference type="Proteomes" id="UP001152607">
    <property type="component" value="Unassembled WGS sequence"/>
</dbReference>
<organism evidence="2 3">
    <name type="scientific">Periconia digitata</name>
    <dbReference type="NCBI Taxonomy" id="1303443"/>
    <lineage>
        <taxon>Eukaryota</taxon>
        <taxon>Fungi</taxon>
        <taxon>Dikarya</taxon>
        <taxon>Ascomycota</taxon>
        <taxon>Pezizomycotina</taxon>
        <taxon>Dothideomycetes</taxon>
        <taxon>Pleosporomycetidae</taxon>
        <taxon>Pleosporales</taxon>
        <taxon>Massarineae</taxon>
        <taxon>Periconiaceae</taxon>
        <taxon>Periconia</taxon>
    </lineage>
</organism>
<accession>A0A9W4UC01</accession>
<evidence type="ECO:0000256" key="1">
    <source>
        <dbReference type="SAM" id="MobiDB-lite"/>
    </source>
</evidence>
<feature type="region of interest" description="Disordered" evidence="1">
    <location>
        <begin position="483"/>
        <end position="509"/>
    </location>
</feature>
<proteinExistence type="predicted"/>
<reference evidence="2" key="1">
    <citation type="submission" date="2023-01" db="EMBL/GenBank/DDBJ databases">
        <authorList>
            <person name="Van Ghelder C."/>
            <person name="Rancurel C."/>
        </authorList>
    </citation>
    <scope>NUCLEOTIDE SEQUENCE</scope>
    <source>
        <strain evidence="2">CNCM I-4278</strain>
    </source>
</reference>
<protein>
    <recommendedName>
        <fullName evidence="4">F-box domain-containing protein</fullName>
    </recommendedName>
</protein>
<dbReference type="OrthoDB" id="3750626at2759"/>
<evidence type="ECO:0000313" key="3">
    <source>
        <dbReference type="Proteomes" id="UP001152607"/>
    </source>
</evidence>
<sequence>MADEAHIHRLPDELLLQIAGYFRGTTTSAMLSCLYNLRLVSKRFLPVAQDELYAGAYLPVTCGCHPCVNAAVQLLRTLLSRPDLAAKVKVLRFVACNKSITKLYRDKGYNLKPIRDLCLQKLALLGCTSKDNVWRVCLHNDVESAYAGVLLTLLPNLETLRFSLKEAMNGYPCHEPLTAMFGNALIATRALASLKKTIKNLGLSDIAFLREVGFTNVKSLDLTSVDLNTLVRLQGPKTIKSGRFLEDLTITMSIYSMETDLPNHFGLKLGNLFEAFACNNLKSLHVKLHSDDKASTVVESFYTGDLFRCIGKISTKLLRLEIDCEVDDDVVECEWFLRHCHFPIRSFERFPLLKHLKIPQQFLFPTDDEAADTAIEFEDLPPTLERLDILYPDSSITEWVVRYVDADIPLSLHTIALQCRDEIMSPPSSFYSQGIWAGLEKNYGINCLIIEDMDAKEEKLVDKQRNYTKPSKLTKDVKISNVSDVDMDMDTDEDEDEDDYDSENMMSGQDLLVAEMD</sequence>
<evidence type="ECO:0000313" key="2">
    <source>
        <dbReference type="EMBL" id="CAI6333135.1"/>
    </source>
</evidence>
<feature type="compositionally biased region" description="Acidic residues" evidence="1">
    <location>
        <begin position="485"/>
        <end position="502"/>
    </location>
</feature>
<evidence type="ECO:0008006" key="4">
    <source>
        <dbReference type="Google" id="ProtNLM"/>
    </source>
</evidence>